<reference evidence="1" key="1">
    <citation type="submission" date="2022-10" db="EMBL/GenBank/DDBJ databases">
        <title>Gaoshiqiia sediminis gen. nov., sp. nov., isolated from coastal sediment.</title>
        <authorList>
            <person name="Yu W.X."/>
            <person name="Mu D.S."/>
            <person name="Du J.Z."/>
            <person name="Liang Y.Q."/>
        </authorList>
    </citation>
    <scope>NUCLEOTIDE SEQUENCE</scope>
    <source>
        <strain evidence="1">A06</strain>
    </source>
</reference>
<evidence type="ECO:0000313" key="1">
    <source>
        <dbReference type="EMBL" id="MCW0484100.1"/>
    </source>
</evidence>
<dbReference type="RefSeq" id="WP_282592692.1">
    <property type="nucleotide sequence ID" value="NZ_JAPAAF010000028.1"/>
</dbReference>
<gene>
    <name evidence="1" type="ORF">N2K84_15265</name>
</gene>
<accession>A0AA42CAW4</accession>
<organism evidence="1 2">
    <name type="scientific">Gaoshiqia sediminis</name>
    <dbReference type="NCBI Taxonomy" id="2986998"/>
    <lineage>
        <taxon>Bacteria</taxon>
        <taxon>Pseudomonadati</taxon>
        <taxon>Bacteroidota</taxon>
        <taxon>Bacteroidia</taxon>
        <taxon>Marinilabiliales</taxon>
        <taxon>Prolixibacteraceae</taxon>
        <taxon>Gaoshiqia</taxon>
    </lineage>
</organism>
<sequence>MEKKYTQGEWYVERTSSPEGDFQARILCNTRQTEYIAGQPRQKVYIIAGEPSCRNGQSNIHHEANAKLIAAAPEMLEVLETIENDNNQVPEWLWTRIQEVIKKATE</sequence>
<dbReference type="AlphaFoldDB" id="A0AA42CAW4"/>
<proteinExistence type="predicted"/>
<evidence type="ECO:0000313" key="2">
    <source>
        <dbReference type="Proteomes" id="UP001163821"/>
    </source>
</evidence>
<comment type="caution">
    <text evidence="1">The sequence shown here is derived from an EMBL/GenBank/DDBJ whole genome shotgun (WGS) entry which is preliminary data.</text>
</comment>
<keyword evidence="2" id="KW-1185">Reference proteome</keyword>
<protein>
    <submittedName>
        <fullName evidence="1">Uncharacterized protein</fullName>
    </submittedName>
</protein>
<name>A0AA42CAW4_9BACT</name>
<dbReference type="Proteomes" id="UP001163821">
    <property type="component" value="Unassembled WGS sequence"/>
</dbReference>
<dbReference type="EMBL" id="JAPAAF010000028">
    <property type="protein sequence ID" value="MCW0484100.1"/>
    <property type="molecule type" value="Genomic_DNA"/>
</dbReference>